<dbReference type="EMBL" id="JANCPR020000004">
    <property type="protein sequence ID" value="MDJ1131258.1"/>
    <property type="molecule type" value="Genomic_DNA"/>
</dbReference>
<protein>
    <submittedName>
        <fullName evidence="4">AMP-binding protein</fullName>
    </submittedName>
</protein>
<feature type="domain" description="AMP-dependent synthetase/ligase" evidence="2">
    <location>
        <begin position="15"/>
        <end position="363"/>
    </location>
</feature>
<organism evidence="4 5">
    <name type="scientific">Streptomyces iconiensis</name>
    <dbReference type="NCBI Taxonomy" id="1384038"/>
    <lineage>
        <taxon>Bacteria</taxon>
        <taxon>Bacillati</taxon>
        <taxon>Actinomycetota</taxon>
        <taxon>Actinomycetes</taxon>
        <taxon>Kitasatosporales</taxon>
        <taxon>Streptomycetaceae</taxon>
        <taxon>Streptomyces</taxon>
    </lineage>
</organism>
<evidence type="ECO:0000256" key="1">
    <source>
        <dbReference type="SAM" id="MobiDB-lite"/>
    </source>
</evidence>
<dbReference type="PANTHER" id="PTHR43201:SF32">
    <property type="entry name" value="2-SUCCINYLBENZOATE--COA LIGASE, CHLOROPLASTIC_PEROXISOMAL"/>
    <property type="match status" value="1"/>
</dbReference>
<proteinExistence type="predicted"/>
<dbReference type="Gene3D" id="3.30.300.30">
    <property type="match status" value="1"/>
</dbReference>
<dbReference type="Proteomes" id="UP001214441">
    <property type="component" value="Unassembled WGS sequence"/>
</dbReference>
<dbReference type="Gene3D" id="3.40.50.12780">
    <property type="entry name" value="N-terminal domain of ligase-like"/>
    <property type="match status" value="1"/>
</dbReference>
<sequence>MNRFVQAIVSGMSGDPRAVALVQGKRRLTHGEALEEVHRAARGLAERGVRGGDAVVLLVGNTPEAVLYRVAAHLIGCCVAVLEPNAGGEVRAAVVRTLGPAALVVDPRYEEVAEDTLRHVEVPRVLTLGRAGLGEDLLPLVAGQSAAPVEPVAGECDRAMVMYTSGTGGEAKAACHTFSNLAEWLRMERSLRHPGPRRFLHHGSMNSVSAENILWNLAAGGTTVLMEGGGPEEVLAAVEQERITYLLAYPTMLARLTAACPAGGGLFPELRQIQYGSAPATTRLLREALAAFGPRLLGVYGSREAGFLTSLGCDEHSGELLGSVGTPLPGVRVAVRTPEDGAPVETGGTGEVWVRTPAAMTGYIGRAEGSSEGSADEGSDRGPDGSSPVFRDGWLRTGDLGRVDGTGRLHLMGRGDDVIIVGGYNVHAREVEEALAEHPDVTWTAVVGVPEAAGGEAVHAAVVASPGSPVDAEALRSWVRTRLSTFHTPASVRLVQRPLLTPRGKTDRRAVRALVRPSVPAVRDASAGGASAAVGTEGA</sequence>
<dbReference type="InterPro" id="IPR025110">
    <property type="entry name" value="AMP-bd_C"/>
</dbReference>
<feature type="domain" description="AMP-binding enzyme C-terminal" evidence="3">
    <location>
        <begin position="430"/>
        <end position="505"/>
    </location>
</feature>
<evidence type="ECO:0000313" key="4">
    <source>
        <dbReference type="EMBL" id="MDJ1131258.1"/>
    </source>
</evidence>
<evidence type="ECO:0000259" key="2">
    <source>
        <dbReference type="Pfam" id="PF00501"/>
    </source>
</evidence>
<dbReference type="CDD" id="cd04433">
    <property type="entry name" value="AFD_class_I"/>
    <property type="match status" value="1"/>
</dbReference>
<dbReference type="InterPro" id="IPR000873">
    <property type="entry name" value="AMP-dep_synth/lig_dom"/>
</dbReference>
<evidence type="ECO:0000313" key="5">
    <source>
        <dbReference type="Proteomes" id="UP001214441"/>
    </source>
</evidence>
<dbReference type="InterPro" id="IPR042099">
    <property type="entry name" value="ANL_N_sf"/>
</dbReference>
<accession>A0ABT6ZQC2</accession>
<comment type="caution">
    <text evidence="4">The sequence shown here is derived from an EMBL/GenBank/DDBJ whole genome shotgun (WGS) entry which is preliminary data.</text>
</comment>
<dbReference type="RefSeq" id="WP_274039088.1">
    <property type="nucleotide sequence ID" value="NZ_JANCPR020000004.1"/>
</dbReference>
<reference evidence="4 5" key="1">
    <citation type="submission" date="2023-05" db="EMBL/GenBank/DDBJ databases">
        <title>Streptantibioticus silvisoli sp. nov., acidotolerant actinomycetes 1 from pine litter.</title>
        <authorList>
            <person name="Swiecimska M."/>
            <person name="Golinska P."/>
            <person name="Sangal V."/>
            <person name="Wachnowicz B."/>
            <person name="Goodfellow M."/>
        </authorList>
    </citation>
    <scope>NUCLEOTIDE SEQUENCE [LARGE SCALE GENOMIC DNA]</scope>
    <source>
        <strain evidence="4 5">DSM 42109</strain>
    </source>
</reference>
<keyword evidence="5" id="KW-1185">Reference proteome</keyword>
<dbReference type="Pfam" id="PF00501">
    <property type="entry name" value="AMP-binding"/>
    <property type="match status" value="1"/>
</dbReference>
<dbReference type="InterPro" id="IPR045851">
    <property type="entry name" value="AMP-bd_C_sf"/>
</dbReference>
<evidence type="ECO:0000259" key="3">
    <source>
        <dbReference type="Pfam" id="PF13193"/>
    </source>
</evidence>
<dbReference type="SUPFAM" id="SSF56801">
    <property type="entry name" value="Acetyl-CoA synthetase-like"/>
    <property type="match status" value="1"/>
</dbReference>
<name>A0ABT6ZQC2_9ACTN</name>
<gene>
    <name evidence="4" type="ORF">NMN56_004660</name>
</gene>
<dbReference type="PANTHER" id="PTHR43201">
    <property type="entry name" value="ACYL-COA SYNTHETASE"/>
    <property type="match status" value="1"/>
</dbReference>
<feature type="region of interest" description="Disordered" evidence="1">
    <location>
        <begin position="365"/>
        <end position="393"/>
    </location>
</feature>
<dbReference type="Pfam" id="PF13193">
    <property type="entry name" value="AMP-binding_C"/>
    <property type="match status" value="1"/>
</dbReference>